<evidence type="ECO:0000256" key="1">
    <source>
        <dbReference type="ARBA" id="ARBA00004167"/>
    </source>
</evidence>
<dbReference type="InterPro" id="IPR000562">
    <property type="entry name" value="FN_type2_dom"/>
</dbReference>
<evidence type="ECO:0000256" key="6">
    <source>
        <dbReference type="ARBA" id="ARBA00023157"/>
    </source>
</evidence>
<evidence type="ECO:0000259" key="11">
    <source>
        <dbReference type="PROSITE" id="PS50041"/>
    </source>
</evidence>
<dbReference type="SUPFAM" id="SSF57440">
    <property type="entry name" value="Kringle-like"/>
    <property type="match status" value="1"/>
</dbReference>
<dbReference type="GeneTree" id="ENSGT01050000244842"/>
<feature type="disulfide bond" evidence="8">
    <location>
        <begin position="152"/>
        <end position="178"/>
    </location>
</feature>
<dbReference type="InterPro" id="IPR050111">
    <property type="entry name" value="C-type_lectin/snaclec_domain"/>
</dbReference>
<evidence type="ECO:0000256" key="5">
    <source>
        <dbReference type="ARBA" id="ARBA00023136"/>
    </source>
</evidence>
<dbReference type="PROSITE" id="PS51092">
    <property type="entry name" value="FN2_2"/>
    <property type="match status" value="1"/>
</dbReference>
<dbReference type="Ensembl" id="ENSSDUT00000018124.1">
    <property type="protein sequence ID" value="ENSSDUP00000017799.1"/>
    <property type="gene ID" value="ENSSDUG00000012813.1"/>
</dbReference>
<feature type="domain" description="C-type lectin" evidence="11">
    <location>
        <begin position="1168"/>
        <end position="1222"/>
    </location>
</feature>
<feature type="chain" id="PRO_5017374842" evidence="10">
    <location>
        <begin position="19"/>
        <end position="1343"/>
    </location>
</feature>
<feature type="transmembrane region" description="Helical" evidence="9">
    <location>
        <begin position="903"/>
        <end position="923"/>
    </location>
</feature>
<dbReference type="GO" id="GO:0016020">
    <property type="term" value="C:membrane"/>
    <property type="evidence" value="ECO:0007669"/>
    <property type="project" value="UniProtKB-SubCell"/>
</dbReference>
<feature type="domain" description="C-type lectin" evidence="11">
    <location>
        <begin position="205"/>
        <end position="317"/>
    </location>
</feature>
<keyword evidence="7" id="KW-0325">Glycoprotein</keyword>
<dbReference type="PROSITE" id="PS50041">
    <property type="entry name" value="C_TYPE_LECTIN_2"/>
    <property type="match status" value="8"/>
</dbReference>
<comment type="caution">
    <text evidence="8">Lacks conserved residue(s) required for the propagation of feature annotation.</text>
</comment>
<dbReference type="CDD" id="cd00062">
    <property type="entry name" value="FN2"/>
    <property type="match status" value="1"/>
</dbReference>
<name>A0A3B4UGP3_SERDU</name>
<keyword evidence="6 8" id="KW-1015">Disulfide bond</keyword>
<sequence>SVNCIIFPLLVFMALSACFNAPFSLTNKATGFCLLKKFTRCLDVRWTTSNRLYAVTTKKCLGVQGKSVGSEVSLYDCNDKSDLQKWECKNGTLLALKGQELYVEIKPDETIALSKTIGPNNHLTITGTSSGACTRTYRELYTIEGNAFGKPCMFPFMYKDRWFGDCTTFDSSQKRLWCAIETKYEREQWGYCPTTSRDHWMKNLVTGANYQLNPQALLTWPQAQASCKQQGASLVSITDPHERAYISGSSRQKLWTGLVLDPEHGWQWSDGKPFRYLRWGTGNPLPNPGHNCAFLDSAGQHTWQSSSCVKKMGYICYNDGTPPAPPQIEQGFCSSPWIPYNGHCFHLQRTPQTWMNAQKECRKEHGDLVSIRNVEDQSFVISQLGYTSTDELWIGLNDRKTEGLFDWSDQSTVSFTSWKYGKPAVSTAEEDCVLITGEKGNWADRLCDEKHGFICMKESETERTGDEVELDIGCKAGWKRHGSYCYFVGTETKTFDEAKNDCKSSESYLADVSNGVDNAFLVSLVGLRPEKYFWLGLSNQKDIDQFVWTNTDSVRFTHWNAEMPGHRQGCVAMTTGILAGLWDLLPCTNQEKYICKHLAEGAVLTVPPPTQTPPSCPTLLVFKFFTGPRANEKTWFEARDYCRAIGGDLLSIHSPADLLVGRHGKGWIGLHVPDPNTGYVWSDGSPVNFQHWQEGEPNNFNNAESCAEYKIYNWDESGSWNDVNCESYNDWLCQIRQGTFNTTSDGWLVWRGNQYYINRMSMPMEDARHFCQRRHGDLVSISSKDENVFLWKQISRSYGHYYIGLSVDLDGSFWWMDDTPVALQRWDENQPKADAFDENCVTMAYYMGFWRTCNCGQEHQSICKRGSSPPVNTTAAPTIPPKGDCPLKWTKFDSKVRSGSQCALRALFILIITIFLNIFTFLITKMAEVANTDLWIGLNGIKHDGFYWTDGKPRRYTNWGYSVIWEIVSSKYDTEFVNNWLNCKTLIYSSCDNNSVRIFVLLSTDSNIPAKPEPIVPTVYVALGNDSIKAVTQNLTWGDAKRHCEGEQASLASLRNEWTQAYVELLAMNLKSPLWIGLNKNQTGGYFRYTDGWHLNFASWAEGEPSRERPCVYLDVDGKWKTALCNRTMNSVCMQSTDVAPTESTNFPGVCPEEANADYQQSYTWMPFKGHCYLFITDETEWPNAASNCGSLATIEDPSEQQFLQSNVEMFQDSHTSFWIGLERFKQIHHSIIVLLIKVNQTSVTKLELKCRRWHDRPYICKTPKGQDPRSRVHTSLVVVLIIAITSSLIVIAFFLYKKSPRPLPTFDNPLYFDSERSQPDVVDTNKLIENAEVENPEPIITL</sequence>
<feature type="transmembrane region" description="Helical" evidence="9">
    <location>
        <begin position="1277"/>
        <end position="1297"/>
    </location>
</feature>
<feature type="domain" description="C-type lectin" evidence="11">
    <location>
        <begin position="750"/>
        <end position="864"/>
    </location>
</feature>
<keyword evidence="14" id="KW-1185">Reference proteome</keyword>
<keyword evidence="3" id="KW-0677">Repeat</keyword>
<dbReference type="InterPro" id="IPR016187">
    <property type="entry name" value="CTDL_fold"/>
</dbReference>
<dbReference type="InterPro" id="IPR016186">
    <property type="entry name" value="C-type_lectin-like/link_sf"/>
</dbReference>
<evidence type="ECO:0000313" key="14">
    <source>
        <dbReference type="Proteomes" id="UP000261420"/>
    </source>
</evidence>
<accession>A0A3B4UGP3</accession>
<comment type="subcellular location">
    <subcellularLocation>
        <location evidence="1">Membrane</location>
        <topology evidence="1">Single-pass membrane protein</topology>
    </subcellularLocation>
</comment>
<protein>
    <submittedName>
        <fullName evidence="13">Mannose receptor, C type 1b</fullName>
    </submittedName>
</protein>
<evidence type="ECO:0000259" key="12">
    <source>
        <dbReference type="PROSITE" id="PS51092"/>
    </source>
</evidence>
<feature type="domain" description="C-type lectin" evidence="11">
    <location>
        <begin position="340"/>
        <end position="456"/>
    </location>
</feature>
<evidence type="ECO:0000256" key="3">
    <source>
        <dbReference type="ARBA" id="ARBA00022737"/>
    </source>
</evidence>
<proteinExistence type="predicted"/>
<keyword evidence="5 9" id="KW-0472">Membrane</keyword>
<dbReference type="InterPro" id="IPR001304">
    <property type="entry name" value="C-type_lectin-like"/>
</dbReference>
<dbReference type="CDD" id="cd00037">
    <property type="entry name" value="CLECT"/>
    <property type="match status" value="7"/>
</dbReference>
<feature type="domain" description="C-type lectin" evidence="11">
    <location>
        <begin position="622"/>
        <end position="734"/>
    </location>
</feature>
<dbReference type="PROSITE" id="PS50231">
    <property type="entry name" value="RICIN_B_LECTIN"/>
    <property type="match status" value="1"/>
</dbReference>
<keyword evidence="4 9" id="KW-1133">Transmembrane helix</keyword>
<dbReference type="SMART" id="SM00034">
    <property type="entry name" value="CLECT"/>
    <property type="match status" value="7"/>
</dbReference>
<evidence type="ECO:0000256" key="4">
    <source>
        <dbReference type="ARBA" id="ARBA00022989"/>
    </source>
</evidence>
<evidence type="ECO:0000256" key="10">
    <source>
        <dbReference type="SAM" id="SignalP"/>
    </source>
</evidence>
<reference evidence="13" key="2">
    <citation type="submission" date="2025-09" db="UniProtKB">
        <authorList>
            <consortium name="Ensembl"/>
        </authorList>
    </citation>
    <scope>IDENTIFICATION</scope>
</reference>
<dbReference type="SUPFAM" id="SSF50370">
    <property type="entry name" value="Ricin B-like lectins"/>
    <property type="match status" value="1"/>
</dbReference>
<feature type="domain" description="C-type lectin" evidence="11">
    <location>
        <begin position="1023"/>
        <end position="1134"/>
    </location>
</feature>
<keyword evidence="2 9" id="KW-0812">Transmembrane</keyword>
<dbReference type="Gene3D" id="3.10.100.10">
    <property type="entry name" value="Mannose-Binding Protein A, subunit A"/>
    <property type="match status" value="7"/>
</dbReference>
<dbReference type="InterPro" id="IPR036943">
    <property type="entry name" value="FN_type2_sf"/>
</dbReference>
<reference evidence="13" key="1">
    <citation type="submission" date="2025-08" db="UniProtKB">
        <authorList>
            <consortium name="Ensembl"/>
        </authorList>
    </citation>
    <scope>IDENTIFICATION</scope>
</reference>
<keyword evidence="10" id="KW-0732">Signal</keyword>
<feature type="domain" description="C-type lectin" evidence="11">
    <location>
        <begin position="481"/>
        <end position="596"/>
    </location>
</feature>
<dbReference type="Gene3D" id="2.80.10.50">
    <property type="match status" value="1"/>
</dbReference>
<dbReference type="InterPro" id="IPR013806">
    <property type="entry name" value="Kringle-like"/>
</dbReference>
<evidence type="ECO:0000256" key="2">
    <source>
        <dbReference type="ARBA" id="ARBA00022692"/>
    </source>
</evidence>
<dbReference type="PROSITE" id="PS00615">
    <property type="entry name" value="C_TYPE_LECTIN_1"/>
    <property type="match status" value="1"/>
</dbReference>
<dbReference type="Proteomes" id="UP000261420">
    <property type="component" value="Unplaced"/>
</dbReference>
<feature type="domain" description="Fibronectin type-II" evidence="12">
    <location>
        <begin position="147"/>
        <end position="194"/>
    </location>
</feature>
<dbReference type="Gene3D" id="2.10.10.10">
    <property type="entry name" value="Fibronectin, type II, collagen-binding"/>
    <property type="match status" value="1"/>
</dbReference>
<dbReference type="Pfam" id="PF00040">
    <property type="entry name" value="fn2"/>
    <property type="match status" value="1"/>
</dbReference>
<organism evidence="13 14">
    <name type="scientific">Seriola dumerili</name>
    <name type="common">Greater amberjack</name>
    <name type="synonym">Caranx dumerili</name>
    <dbReference type="NCBI Taxonomy" id="41447"/>
    <lineage>
        <taxon>Eukaryota</taxon>
        <taxon>Metazoa</taxon>
        <taxon>Chordata</taxon>
        <taxon>Craniata</taxon>
        <taxon>Vertebrata</taxon>
        <taxon>Euteleostomi</taxon>
        <taxon>Actinopterygii</taxon>
        <taxon>Neopterygii</taxon>
        <taxon>Teleostei</taxon>
        <taxon>Neoteleostei</taxon>
        <taxon>Acanthomorphata</taxon>
        <taxon>Carangaria</taxon>
        <taxon>Carangiformes</taxon>
        <taxon>Carangidae</taxon>
        <taxon>Seriola</taxon>
    </lineage>
</organism>
<dbReference type="InterPro" id="IPR018378">
    <property type="entry name" value="C-type_lectin_CS"/>
</dbReference>
<dbReference type="InterPro" id="IPR035992">
    <property type="entry name" value="Ricin_B-like_lectins"/>
</dbReference>
<evidence type="ECO:0000256" key="8">
    <source>
        <dbReference type="PROSITE-ProRule" id="PRU00479"/>
    </source>
</evidence>
<evidence type="ECO:0000256" key="7">
    <source>
        <dbReference type="ARBA" id="ARBA00023180"/>
    </source>
</evidence>
<evidence type="ECO:0000313" key="13">
    <source>
        <dbReference type="Ensembl" id="ENSSDUP00000017799.1"/>
    </source>
</evidence>
<dbReference type="FunFam" id="3.10.100.10:FF:000022">
    <property type="entry name" value="Mannose receptor C-type 1"/>
    <property type="match status" value="1"/>
</dbReference>
<feature type="signal peptide" evidence="10">
    <location>
        <begin position="1"/>
        <end position="18"/>
    </location>
</feature>
<feature type="domain" description="C-type lectin" evidence="11">
    <location>
        <begin position="921"/>
        <end position="959"/>
    </location>
</feature>
<dbReference type="PANTHER" id="PTHR22803">
    <property type="entry name" value="MANNOSE, PHOSPHOLIPASE, LECTIN RECEPTOR RELATED"/>
    <property type="match status" value="1"/>
</dbReference>
<evidence type="ECO:0000256" key="9">
    <source>
        <dbReference type="SAM" id="Phobius"/>
    </source>
</evidence>
<dbReference type="SUPFAM" id="SSF56436">
    <property type="entry name" value="C-type lectin-like"/>
    <property type="match status" value="8"/>
</dbReference>
<dbReference type="SMART" id="SM00059">
    <property type="entry name" value="FN2"/>
    <property type="match status" value="1"/>
</dbReference>
<dbReference type="Pfam" id="PF00059">
    <property type="entry name" value="Lectin_C"/>
    <property type="match status" value="6"/>
</dbReference>